<feature type="transmembrane region" description="Helical" evidence="1">
    <location>
        <begin position="12"/>
        <end position="29"/>
    </location>
</feature>
<keyword evidence="1" id="KW-0812">Transmembrane</keyword>
<dbReference type="InterPro" id="IPR046289">
    <property type="entry name" value="DUF6326"/>
</dbReference>
<accession>A0A0B5KU87</accession>
<evidence type="ECO:0000313" key="2">
    <source>
        <dbReference type="EMBL" id="AJG37908.1"/>
    </source>
</evidence>
<keyword evidence="1" id="KW-0472">Membrane</keyword>
<feature type="transmembrane region" description="Helical" evidence="1">
    <location>
        <begin position="110"/>
        <end position="130"/>
    </location>
</feature>
<keyword evidence="1" id="KW-1133">Transmembrane helix</keyword>
<organism evidence="2">
    <name type="scientific">Firmicutes bacterium enrichment culture clone fosmid MGS-M1</name>
    <dbReference type="NCBI Taxonomy" id="1549348"/>
    <lineage>
        <taxon>Bacteria</taxon>
        <taxon>Bacillati</taxon>
        <taxon>Bacillota</taxon>
        <taxon>environmental samples</taxon>
    </lineage>
</organism>
<proteinExistence type="predicted"/>
<feature type="transmembrane region" description="Helical" evidence="1">
    <location>
        <begin position="59"/>
        <end position="79"/>
    </location>
</feature>
<dbReference type="AlphaFoldDB" id="A0A0B5KU87"/>
<dbReference type="EMBL" id="KF831414">
    <property type="protein sequence ID" value="AJG37908.1"/>
    <property type="molecule type" value="Genomic_DNA"/>
</dbReference>
<reference evidence="2" key="1">
    <citation type="journal article" date="2015" name="Environ. Microbiol.">
        <title>Pressure adaptation is linked to thermal adaptation in salt-saturated marine habitats.</title>
        <authorList>
            <consortium name="The MAMBA Consortium"/>
            <person name="Alcaide M."/>
            <person name="Stogios P.J."/>
            <person name="Lafraya A."/>
            <person name="Tchigvintsev A."/>
            <person name="Flick R."/>
            <person name="Bargiela R."/>
            <person name="Chernikova T.N."/>
            <person name="Reva O.N."/>
            <person name="Hai T."/>
            <person name="Leggewie C.C."/>
            <person name="Katzke N."/>
            <person name="La Cono V."/>
            <person name="Matesanz R."/>
            <person name="Jebbar M."/>
            <person name="Jaeger K.E."/>
            <person name="Yakimov M.M."/>
            <person name="Yakunin A.F."/>
            <person name="Golyshin P.N."/>
            <person name="Golyshina O.V."/>
            <person name="Savchenko A."/>
            <person name="Ferrer M."/>
        </authorList>
    </citation>
    <scope>NUCLEOTIDE SEQUENCE</scope>
</reference>
<name>A0A0B5KU87_9FIRM</name>
<evidence type="ECO:0000256" key="1">
    <source>
        <dbReference type="SAM" id="Phobius"/>
    </source>
</evidence>
<dbReference type="Pfam" id="PF19851">
    <property type="entry name" value="DUF6326"/>
    <property type="match status" value="1"/>
</dbReference>
<sequence length="140" mass="15932">MKEKYQDNKVNVRVKIAGLWIGMMMLYIYNDFFHLFPSGSLEKIMDGQMGPIEISQANLLFAAVLMAIPVVLAIITLFNSPKVIRLINIIFGGIYTLVNISNLIGEEWLFWLFLGAIQIVITITIVIVSFKWPKVEQVII</sequence>
<protein>
    <submittedName>
        <fullName evidence="2">Uncharacterized protein</fullName>
    </submittedName>
</protein>
<feature type="transmembrane region" description="Helical" evidence="1">
    <location>
        <begin position="86"/>
        <end position="104"/>
    </location>
</feature>